<keyword evidence="1" id="KW-0677">Repeat</keyword>
<dbReference type="OMA" id="VITWHAH"/>
<dbReference type="InterPro" id="IPR001680">
    <property type="entry name" value="WD40_rpt"/>
</dbReference>
<protein>
    <submittedName>
        <fullName evidence="3">Uncharacterized protein</fullName>
    </submittedName>
</protein>
<dbReference type="KEGG" id="lgi:LOTGIDRAFT_108064"/>
<dbReference type="PROSITE" id="PS50082">
    <property type="entry name" value="WD_REPEATS_2"/>
    <property type="match status" value="1"/>
</dbReference>
<feature type="non-terminal residue" evidence="3">
    <location>
        <position position="1"/>
    </location>
</feature>
<dbReference type="InterPro" id="IPR036322">
    <property type="entry name" value="WD40_repeat_dom_sf"/>
</dbReference>
<gene>
    <name evidence="3" type="ORF">LOTGIDRAFT_108064</name>
</gene>
<evidence type="ECO:0000256" key="2">
    <source>
        <dbReference type="PROSITE-ProRule" id="PRU00221"/>
    </source>
</evidence>
<dbReference type="SMART" id="SM00320">
    <property type="entry name" value="WD40"/>
    <property type="match status" value="2"/>
</dbReference>
<dbReference type="Proteomes" id="UP000030746">
    <property type="component" value="Unassembled WGS sequence"/>
</dbReference>
<dbReference type="Pfam" id="PF00400">
    <property type="entry name" value="WD40"/>
    <property type="match status" value="1"/>
</dbReference>
<dbReference type="InterPro" id="IPR015943">
    <property type="entry name" value="WD40/YVTN_repeat-like_dom_sf"/>
</dbReference>
<organism evidence="3 4">
    <name type="scientific">Lottia gigantea</name>
    <name type="common">Giant owl limpet</name>
    <dbReference type="NCBI Taxonomy" id="225164"/>
    <lineage>
        <taxon>Eukaryota</taxon>
        <taxon>Metazoa</taxon>
        <taxon>Spiralia</taxon>
        <taxon>Lophotrochozoa</taxon>
        <taxon>Mollusca</taxon>
        <taxon>Gastropoda</taxon>
        <taxon>Patellogastropoda</taxon>
        <taxon>Lottioidea</taxon>
        <taxon>Lottiidae</taxon>
        <taxon>Lottia</taxon>
    </lineage>
</organism>
<reference evidence="3 4" key="1">
    <citation type="journal article" date="2013" name="Nature">
        <title>Insights into bilaterian evolution from three spiralian genomes.</title>
        <authorList>
            <person name="Simakov O."/>
            <person name="Marletaz F."/>
            <person name="Cho S.J."/>
            <person name="Edsinger-Gonzales E."/>
            <person name="Havlak P."/>
            <person name="Hellsten U."/>
            <person name="Kuo D.H."/>
            <person name="Larsson T."/>
            <person name="Lv J."/>
            <person name="Arendt D."/>
            <person name="Savage R."/>
            <person name="Osoegawa K."/>
            <person name="de Jong P."/>
            <person name="Grimwood J."/>
            <person name="Chapman J.A."/>
            <person name="Shapiro H."/>
            <person name="Aerts A."/>
            <person name="Otillar R.P."/>
            <person name="Terry A.Y."/>
            <person name="Boore J.L."/>
            <person name="Grigoriev I.V."/>
            <person name="Lindberg D.R."/>
            <person name="Seaver E.C."/>
            <person name="Weisblat D.A."/>
            <person name="Putnam N.H."/>
            <person name="Rokhsar D.S."/>
        </authorList>
    </citation>
    <scope>NUCLEOTIDE SEQUENCE [LARGE SCALE GENOMIC DNA]</scope>
</reference>
<dbReference type="AlphaFoldDB" id="V3Z0I7"/>
<dbReference type="Gene3D" id="2.130.10.10">
    <property type="entry name" value="YVTN repeat-like/Quinoprotein amine dehydrogenase"/>
    <property type="match status" value="1"/>
</dbReference>
<dbReference type="PROSITE" id="PS50294">
    <property type="entry name" value="WD_REPEATS_REGION"/>
    <property type="match status" value="1"/>
</dbReference>
<dbReference type="GeneID" id="20230303"/>
<name>V3Z0I7_LOTGI</name>
<dbReference type="SUPFAM" id="SSF50978">
    <property type="entry name" value="WD40 repeat-like"/>
    <property type="match status" value="1"/>
</dbReference>
<accession>V3Z0I7</accession>
<evidence type="ECO:0000256" key="1">
    <source>
        <dbReference type="ARBA" id="ARBA00022737"/>
    </source>
</evidence>
<evidence type="ECO:0000313" key="3">
    <source>
        <dbReference type="EMBL" id="ESO83983.1"/>
    </source>
</evidence>
<dbReference type="PANTHER" id="PTHR44324">
    <property type="entry name" value="WD40 REPEAT DOMAIN 95"/>
    <property type="match status" value="1"/>
</dbReference>
<dbReference type="EMBL" id="KB203566">
    <property type="protein sequence ID" value="ESO83983.1"/>
    <property type="molecule type" value="Genomic_DNA"/>
</dbReference>
<proteinExistence type="predicted"/>
<keyword evidence="4" id="KW-1185">Reference proteome</keyword>
<dbReference type="STRING" id="225164.V3Z0I7"/>
<dbReference type="RefSeq" id="XP_009065111.1">
    <property type="nucleotide sequence ID" value="XM_009066863.1"/>
</dbReference>
<feature type="repeat" description="WD" evidence="2">
    <location>
        <begin position="104"/>
        <end position="138"/>
    </location>
</feature>
<dbReference type="PANTHER" id="PTHR44324:SF3">
    <property type="entry name" value="WD REPEAT-CONTAINING PROTEIN 49-LIKE"/>
    <property type="match status" value="1"/>
</dbReference>
<dbReference type="OrthoDB" id="75172at2759"/>
<dbReference type="HOGENOM" id="CLU_1521537_0_0_1"/>
<evidence type="ECO:0000313" key="4">
    <source>
        <dbReference type="Proteomes" id="UP000030746"/>
    </source>
</evidence>
<sequence>PVDKLMFLRARAAAARFDEGAILVSSEAGVLRFWSIYGQKKEIGYFYVPDNEDESVLGMCARYNDSTIVTGDTHGDIKIWNIKNYCTKPQEKRVKSKPPLEAHWKGHDGSVVSVDYIDHDDGVYILSASTDKTARLWSTKGHYIGTFGQKQPWDLKHPSTWMHPKTPWSILDEENLG</sequence>
<dbReference type="CTD" id="20230303"/>
<dbReference type="InterPro" id="IPR051242">
    <property type="entry name" value="WD-EF-hand_domain"/>
</dbReference>
<keyword evidence="2" id="KW-0853">WD repeat</keyword>